<dbReference type="Proteomes" id="UP000092445">
    <property type="component" value="Unassembled WGS sequence"/>
</dbReference>
<reference evidence="1" key="2">
    <citation type="submission" date="2020-05" db="UniProtKB">
        <authorList>
            <consortium name="EnsemblMetazoa"/>
        </authorList>
    </citation>
    <scope>IDENTIFICATION</scope>
    <source>
        <strain evidence="1">IAEA</strain>
    </source>
</reference>
<sequence>MLNAYDAYIIDSKIRSDLTQYGGISTDMVNMGGLTVSYLLSVDIIIIERIERDREGIINFPTITVFANEHNDKTKFQGFKYSALPSAAKKLFAYKLINTLTHCCLMKSSKKFYIHNSYQLKNIPFYTLWSRQRNTEAIDNMESSV</sequence>
<dbReference type="AlphaFoldDB" id="A0A1A9ZFN9"/>
<proteinExistence type="predicted"/>
<evidence type="ECO:0000313" key="2">
    <source>
        <dbReference type="Proteomes" id="UP000092445"/>
    </source>
</evidence>
<reference evidence="2" key="1">
    <citation type="submission" date="2014-03" db="EMBL/GenBank/DDBJ databases">
        <authorList>
            <person name="Aksoy S."/>
            <person name="Warren W."/>
            <person name="Wilson R.K."/>
        </authorList>
    </citation>
    <scope>NUCLEOTIDE SEQUENCE [LARGE SCALE GENOMIC DNA]</scope>
    <source>
        <strain evidence="2">IAEA</strain>
    </source>
</reference>
<keyword evidence="2" id="KW-1185">Reference proteome</keyword>
<evidence type="ECO:0000313" key="1">
    <source>
        <dbReference type="EnsemblMetazoa" id="GPAI013146-PA"/>
    </source>
</evidence>
<dbReference type="EnsemblMetazoa" id="GPAI013146-RA">
    <property type="protein sequence ID" value="GPAI013146-PA"/>
    <property type="gene ID" value="GPAI013146"/>
</dbReference>
<organism evidence="1 2">
    <name type="scientific">Glossina pallidipes</name>
    <name type="common">Tsetse fly</name>
    <dbReference type="NCBI Taxonomy" id="7398"/>
    <lineage>
        <taxon>Eukaryota</taxon>
        <taxon>Metazoa</taxon>
        <taxon>Ecdysozoa</taxon>
        <taxon>Arthropoda</taxon>
        <taxon>Hexapoda</taxon>
        <taxon>Insecta</taxon>
        <taxon>Pterygota</taxon>
        <taxon>Neoptera</taxon>
        <taxon>Endopterygota</taxon>
        <taxon>Diptera</taxon>
        <taxon>Brachycera</taxon>
        <taxon>Muscomorpha</taxon>
        <taxon>Hippoboscoidea</taxon>
        <taxon>Glossinidae</taxon>
        <taxon>Glossina</taxon>
    </lineage>
</organism>
<accession>A0A1A9ZFN9</accession>
<protein>
    <submittedName>
        <fullName evidence="1">Uncharacterized protein</fullName>
    </submittedName>
</protein>
<dbReference type="VEuPathDB" id="VectorBase:GPAI013146"/>
<name>A0A1A9ZFN9_GLOPL</name>